<organism evidence="3 4">
    <name type="scientific">Mordavella massiliensis</name>
    <dbReference type="NCBI Taxonomy" id="1871024"/>
    <lineage>
        <taxon>Bacteria</taxon>
        <taxon>Bacillati</taxon>
        <taxon>Bacillota</taxon>
        <taxon>Clostridia</taxon>
        <taxon>Eubacteriales</taxon>
        <taxon>Clostridiaceae</taxon>
        <taxon>Mordavella</taxon>
    </lineage>
</organism>
<evidence type="ECO:0000259" key="2">
    <source>
        <dbReference type="Pfam" id="PF18106"/>
    </source>
</evidence>
<dbReference type="Pfam" id="PF02486">
    <property type="entry name" value="Rep_trans"/>
    <property type="match status" value="1"/>
</dbReference>
<evidence type="ECO:0000313" key="4">
    <source>
        <dbReference type="Proteomes" id="UP000705508"/>
    </source>
</evidence>
<evidence type="ECO:0000259" key="1">
    <source>
        <dbReference type="Pfam" id="PF02486"/>
    </source>
</evidence>
<proteinExistence type="predicted"/>
<accession>A0A938XCG1</accession>
<reference evidence="3" key="2">
    <citation type="journal article" date="2021" name="Sci. Rep.">
        <title>The distribution of antibiotic resistance genes in chicken gut microbiota commensals.</title>
        <authorList>
            <person name="Juricova H."/>
            <person name="Matiasovicova J."/>
            <person name="Kubasova T."/>
            <person name="Cejkova D."/>
            <person name="Rychlik I."/>
        </authorList>
    </citation>
    <scope>NUCLEOTIDE SEQUENCE</scope>
    <source>
        <strain evidence="3">An582</strain>
    </source>
</reference>
<comment type="caution">
    <text evidence="3">The sequence shown here is derived from an EMBL/GenBank/DDBJ whole genome shotgun (WGS) entry which is preliminary data.</text>
</comment>
<dbReference type="InterPro" id="IPR003491">
    <property type="entry name" value="REP-like_C"/>
</dbReference>
<protein>
    <submittedName>
        <fullName evidence="3">Replication initiation factor</fullName>
    </submittedName>
</protein>
<dbReference type="AlphaFoldDB" id="A0A938XCG1"/>
<name>A0A938XCG1_9CLOT</name>
<reference evidence="3" key="1">
    <citation type="submission" date="2020-08" db="EMBL/GenBank/DDBJ databases">
        <authorList>
            <person name="Cejkova D."/>
            <person name="Kubasova T."/>
            <person name="Jahodarova E."/>
            <person name="Rychlik I."/>
        </authorList>
    </citation>
    <scope>NUCLEOTIDE SEQUENCE</scope>
    <source>
        <strain evidence="3">An582</strain>
    </source>
</reference>
<keyword evidence="3" id="KW-0396">Initiation factor</keyword>
<feature type="domain" description="Rolling Circle replication initiation protein N-terminal" evidence="2">
    <location>
        <begin position="3"/>
        <end position="99"/>
    </location>
</feature>
<sequence length="357" mass="41162">MTVKIDYISIVFDSATVEEVIRHILDMPEDIFITYPAKVAFKTYQTRWQLGDIYISGNAKPTEDNPQGLGCYLVITGRGCDDIFNILDSHNRTFGHMFHQCVRWFGTEFHFTRLDIAIDDRNEVPFFTPAQIRKKFEKEEFVSTSDFYHFDDSKYDTDGLARTAYLGSGKSAISYRFYDKDREVSAKYNKSLDEIGSWKRTEIQLRDEKAHAFAMLFEERPMELGELAFGLLSENLRFVVPNKNESNKSRWKTCRFWKRFLGNVEPLKLHIPKTQNSLLETQQWLTDGGVISAVKGFYFLEEHDALGELKSVGEMLDKARYSPPLSGKLTGHLQRIGREELIPHIQYDTKSGKGGAV</sequence>
<keyword evidence="3" id="KW-0648">Protein biosynthesis</keyword>
<dbReference type="Pfam" id="PF18106">
    <property type="entry name" value="Rol_Rep_N"/>
    <property type="match status" value="1"/>
</dbReference>
<feature type="domain" description="Replication initiation protein-like C-terminal" evidence="1">
    <location>
        <begin position="110"/>
        <end position="288"/>
    </location>
</feature>
<dbReference type="GO" id="GO:0003743">
    <property type="term" value="F:translation initiation factor activity"/>
    <property type="evidence" value="ECO:0007669"/>
    <property type="project" value="UniProtKB-KW"/>
</dbReference>
<dbReference type="Proteomes" id="UP000705508">
    <property type="component" value="Unassembled WGS sequence"/>
</dbReference>
<dbReference type="InterPro" id="IPR040819">
    <property type="entry name" value="Rol_Rep_N"/>
</dbReference>
<dbReference type="EMBL" id="JACJKS010000015">
    <property type="protein sequence ID" value="MBM6948963.1"/>
    <property type="molecule type" value="Genomic_DNA"/>
</dbReference>
<evidence type="ECO:0000313" key="3">
    <source>
        <dbReference type="EMBL" id="MBM6948963.1"/>
    </source>
</evidence>
<gene>
    <name evidence="3" type="ORF">H6A20_09900</name>
</gene>